<evidence type="ECO:0000313" key="3">
    <source>
        <dbReference type="Proteomes" id="UP000722750"/>
    </source>
</evidence>
<gene>
    <name evidence="2" type="ORF">MAG551_01571</name>
</gene>
<dbReference type="InterPro" id="IPR011460">
    <property type="entry name" value="Lcl_C"/>
</dbReference>
<evidence type="ECO:0000313" key="2">
    <source>
        <dbReference type="EMBL" id="MBS1258512.1"/>
    </source>
</evidence>
<comment type="caution">
    <text evidence="2">The sequence shown here is derived from an EMBL/GenBank/DDBJ whole genome shotgun (WGS) entry which is preliminary data.</text>
</comment>
<dbReference type="Proteomes" id="UP000722750">
    <property type="component" value="Unassembled WGS sequence"/>
</dbReference>
<proteinExistence type="predicted"/>
<accession>A0A942A579</accession>
<dbReference type="Pfam" id="PF07603">
    <property type="entry name" value="Lcl_C"/>
    <property type="match status" value="1"/>
</dbReference>
<name>A0A942A579_9BACT</name>
<reference evidence="2" key="1">
    <citation type="journal article" date="2021" name="ISME J.">
        <title>Fine-scale metabolic discontinuity in a stratified prokaryote microbiome of a Red Sea deep halocline.</title>
        <authorList>
            <person name="Michoud G."/>
            <person name="Ngugi D.K."/>
            <person name="Barozzi A."/>
            <person name="Merlino G."/>
            <person name="Calleja M.L."/>
            <person name="Delgado-Huertas A."/>
            <person name="Moran X.A.G."/>
            <person name="Daffonchio D."/>
        </authorList>
    </citation>
    <scope>NUCLEOTIDE SEQUENCE</scope>
    <source>
        <strain evidence="2">SuakinDeep_MAG55_1</strain>
    </source>
</reference>
<dbReference type="AlphaFoldDB" id="A0A942A579"/>
<feature type="domain" description="Lcl C-terminal" evidence="1">
    <location>
        <begin position="80"/>
        <end position="199"/>
    </location>
</feature>
<dbReference type="EMBL" id="JAANXD010000064">
    <property type="protein sequence ID" value="MBS1258512.1"/>
    <property type="molecule type" value="Genomic_DNA"/>
</dbReference>
<organism evidence="2 3">
    <name type="scientific">Candidatus Scalindua arabica</name>
    <dbReference type="NCBI Taxonomy" id="1127984"/>
    <lineage>
        <taxon>Bacteria</taxon>
        <taxon>Pseudomonadati</taxon>
        <taxon>Planctomycetota</taxon>
        <taxon>Candidatus Brocadiia</taxon>
        <taxon>Candidatus Brocadiales</taxon>
        <taxon>Candidatus Scalinduaceae</taxon>
        <taxon>Candidatus Scalindua</taxon>
    </lineage>
</organism>
<protein>
    <recommendedName>
        <fullName evidence="1">Lcl C-terminal domain-containing protein</fullName>
    </recommendedName>
</protein>
<evidence type="ECO:0000259" key="1">
    <source>
        <dbReference type="Pfam" id="PF07603"/>
    </source>
</evidence>
<sequence>MKKHLTTHILIILFVFFSIPIVQSGEEPRINLRPYYKQLSVAEVQEIPNISIRKKEVWGFHGHSTIDRDFHLKTINDAKVVVDSATGLMWHQSGSDKYFSWKRAQKWIDKFNKEGYAGFRDWKLPTIEEAASLLEPEKKSGNLYIDPAFDKRQWSIWTRDSHISDESLTLNGAWRVSFSDGTVSWGSNNLDLFYIRPVRINK</sequence>